<dbReference type="Gene3D" id="3.20.20.70">
    <property type="entry name" value="Aldolase class I"/>
    <property type="match status" value="1"/>
</dbReference>
<comment type="caution">
    <text evidence="1">The sequence shown here is derived from an EMBL/GenBank/DDBJ whole genome shotgun (WGS) entry which is preliminary data.</text>
</comment>
<dbReference type="EMBL" id="LAZR01051866">
    <property type="protein sequence ID" value="KKK84245.1"/>
    <property type="molecule type" value="Genomic_DNA"/>
</dbReference>
<evidence type="ECO:0000313" key="1">
    <source>
        <dbReference type="EMBL" id="KKK84245.1"/>
    </source>
</evidence>
<dbReference type="InterPro" id="IPR013785">
    <property type="entry name" value="Aldolase_TIM"/>
</dbReference>
<proteinExistence type="predicted"/>
<sequence>PTCQKVEELLEAFPDHTTVSLETNGFRVSEQMLKNEDFWYTLSPKEAYVLPEVLIRADEIKLLVGAEGFLHPSWASIISNPRITAWKYLMPVYDANYLCNVERAVYMIKLNPISCRLGIQMHKHIDIP</sequence>
<name>A0A0F8ZE78_9ZZZZ</name>
<gene>
    <name evidence="1" type="ORF">LCGC14_2785320</name>
</gene>
<dbReference type="AlphaFoldDB" id="A0A0F8ZE78"/>
<feature type="non-terminal residue" evidence="1">
    <location>
        <position position="1"/>
    </location>
</feature>
<accession>A0A0F8ZE78</accession>
<reference evidence="1" key="1">
    <citation type="journal article" date="2015" name="Nature">
        <title>Complex archaea that bridge the gap between prokaryotes and eukaryotes.</title>
        <authorList>
            <person name="Spang A."/>
            <person name="Saw J.H."/>
            <person name="Jorgensen S.L."/>
            <person name="Zaremba-Niedzwiedzka K."/>
            <person name="Martijn J."/>
            <person name="Lind A.E."/>
            <person name="van Eijk R."/>
            <person name="Schleper C."/>
            <person name="Guy L."/>
            <person name="Ettema T.J."/>
        </authorList>
    </citation>
    <scope>NUCLEOTIDE SEQUENCE</scope>
</reference>
<organism evidence="1">
    <name type="scientific">marine sediment metagenome</name>
    <dbReference type="NCBI Taxonomy" id="412755"/>
    <lineage>
        <taxon>unclassified sequences</taxon>
        <taxon>metagenomes</taxon>
        <taxon>ecological metagenomes</taxon>
    </lineage>
</organism>
<protein>
    <recommendedName>
        <fullName evidence="2">Radical SAM core domain-containing protein</fullName>
    </recommendedName>
</protein>
<evidence type="ECO:0008006" key="2">
    <source>
        <dbReference type="Google" id="ProtNLM"/>
    </source>
</evidence>